<dbReference type="SMART" id="SM00450">
    <property type="entry name" value="RHOD"/>
    <property type="match status" value="1"/>
</dbReference>
<accession>A0AA35CL27</accession>
<evidence type="ECO:0000256" key="2">
    <source>
        <dbReference type="ARBA" id="ARBA00022741"/>
    </source>
</evidence>
<dbReference type="InterPro" id="IPR036873">
    <property type="entry name" value="Rhodanese-like_dom_sf"/>
</dbReference>
<keyword evidence="1" id="KW-0808">Transferase</keyword>
<sequence>MTGAPAGAATAARPLLTDEQMERYSRHILLREVGVQGQRRLLDSRVLVVGAGGLGSPALLYLAAAGVGTIGVVDGDRVELNNLQRQVIHTTDRVGSPKVESAARTIAALNPDVQVRTYPTVLSSQNALDIIREYDVVVNGSDNFPTRYLVNDACVLLKRPLVDASVLMWEAQMAVFMPGKGCYRCLYPTPPPPGAVPSCGDAGVMGAMVGHVGTLQALEAIKILLGLGETMDSRLLLFDALYGDYRVLRRQRNPECPVCGDHPTITELVDYEQFCGVPAPRSNVEAAVGAAATPPAPAAPRAAWERPPAGEWEIEPEEAARYLGSPEVQWIDVRQPYEYELQHIPGARLIPLPDLNDRWREIDPDRPAILVCAVGERSGLATRALRRAGYQQVYNLRGGMAAWVNLQLKTESGGPS</sequence>
<organism evidence="5 6">
    <name type="scientific">Caldinitratiruptor microaerophilus</name>
    <dbReference type="NCBI Taxonomy" id="671077"/>
    <lineage>
        <taxon>Bacteria</taxon>
        <taxon>Bacillati</taxon>
        <taxon>Bacillota</taxon>
        <taxon>Clostridia</taxon>
        <taxon>Eubacteriales</taxon>
        <taxon>Symbiobacteriaceae</taxon>
        <taxon>Caldinitratiruptor</taxon>
    </lineage>
</organism>
<protein>
    <submittedName>
        <fullName evidence="5">Molybdenum cofactor biosynthesis protein MoeB</fullName>
    </submittedName>
</protein>
<dbReference type="PROSITE" id="PS50206">
    <property type="entry name" value="RHODANESE_3"/>
    <property type="match status" value="1"/>
</dbReference>
<reference evidence="5" key="1">
    <citation type="submission" date="2022-03" db="EMBL/GenBank/DDBJ databases">
        <title>Complete genome sequence of Caldinitratiruptor microaerophilus.</title>
        <authorList>
            <person name="Mukaiyama R."/>
            <person name="Nishiyama T."/>
            <person name="Ueda K."/>
        </authorList>
    </citation>
    <scope>NUCLEOTIDE SEQUENCE</scope>
    <source>
        <strain evidence="5">JCM 16183</strain>
    </source>
</reference>
<name>A0AA35CL27_9FIRM</name>
<dbReference type="GO" id="GO:0005829">
    <property type="term" value="C:cytosol"/>
    <property type="evidence" value="ECO:0007669"/>
    <property type="project" value="TreeGrafter"/>
</dbReference>
<dbReference type="SUPFAM" id="SSF69572">
    <property type="entry name" value="Activating enzymes of the ubiquitin-like proteins"/>
    <property type="match status" value="1"/>
</dbReference>
<dbReference type="NCBIfam" id="NF004281">
    <property type="entry name" value="PRK05690.1"/>
    <property type="match status" value="1"/>
</dbReference>
<gene>
    <name evidence="5" type="ORF">caldi_21770</name>
</gene>
<dbReference type="Proteomes" id="UP001163687">
    <property type="component" value="Chromosome"/>
</dbReference>
<dbReference type="SUPFAM" id="SSF52821">
    <property type="entry name" value="Rhodanese/Cell cycle control phosphatase"/>
    <property type="match status" value="1"/>
</dbReference>
<dbReference type="InterPro" id="IPR045886">
    <property type="entry name" value="ThiF/MoeB/HesA"/>
</dbReference>
<evidence type="ECO:0000256" key="1">
    <source>
        <dbReference type="ARBA" id="ARBA00022679"/>
    </source>
</evidence>
<dbReference type="GO" id="GO:0004792">
    <property type="term" value="F:thiosulfate-cyanide sulfurtransferase activity"/>
    <property type="evidence" value="ECO:0007669"/>
    <property type="project" value="InterPro"/>
</dbReference>
<dbReference type="PANTHER" id="PTHR10953">
    <property type="entry name" value="UBIQUITIN-ACTIVATING ENZYME E1"/>
    <property type="match status" value="1"/>
</dbReference>
<dbReference type="EMBL" id="AP025628">
    <property type="protein sequence ID" value="BDG61087.1"/>
    <property type="molecule type" value="Genomic_DNA"/>
</dbReference>
<dbReference type="InterPro" id="IPR001307">
    <property type="entry name" value="Thiosulphate_STrfase_CS"/>
</dbReference>
<dbReference type="RefSeq" id="WP_319951748.1">
    <property type="nucleotide sequence ID" value="NZ_AP025628.1"/>
</dbReference>
<dbReference type="CDD" id="cd00757">
    <property type="entry name" value="ThiF_MoeB_HesA_family"/>
    <property type="match status" value="1"/>
</dbReference>
<keyword evidence="6" id="KW-1185">Reference proteome</keyword>
<dbReference type="GO" id="GO:0016779">
    <property type="term" value="F:nucleotidyltransferase activity"/>
    <property type="evidence" value="ECO:0007669"/>
    <property type="project" value="TreeGrafter"/>
</dbReference>
<dbReference type="Pfam" id="PF00581">
    <property type="entry name" value="Rhodanese"/>
    <property type="match status" value="1"/>
</dbReference>
<evidence type="ECO:0000313" key="5">
    <source>
        <dbReference type="EMBL" id="BDG61087.1"/>
    </source>
</evidence>
<dbReference type="CDD" id="cd00158">
    <property type="entry name" value="RHOD"/>
    <property type="match status" value="1"/>
</dbReference>
<dbReference type="PANTHER" id="PTHR10953:SF102">
    <property type="entry name" value="ADENYLYLTRANSFERASE AND SULFURTRANSFERASE MOCS3"/>
    <property type="match status" value="1"/>
</dbReference>
<dbReference type="GO" id="GO:0008641">
    <property type="term" value="F:ubiquitin-like modifier activating enzyme activity"/>
    <property type="evidence" value="ECO:0007669"/>
    <property type="project" value="InterPro"/>
</dbReference>
<dbReference type="Pfam" id="PF00899">
    <property type="entry name" value="ThiF"/>
    <property type="match status" value="1"/>
</dbReference>
<keyword evidence="2" id="KW-0547">Nucleotide-binding</keyword>
<dbReference type="GO" id="GO:0005524">
    <property type="term" value="F:ATP binding"/>
    <property type="evidence" value="ECO:0007669"/>
    <property type="project" value="UniProtKB-KW"/>
</dbReference>
<evidence type="ECO:0000256" key="3">
    <source>
        <dbReference type="ARBA" id="ARBA00022840"/>
    </source>
</evidence>
<proteinExistence type="predicted"/>
<dbReference type="InterPro" id="IPR001763">
    <property type="entry name" value="Rhodanese-like_dom"/>
</dbReference>
<keyword evidence="3" id="KW-0067">ATP-binding</keyword>
<dbReference type="AlphaFoldDB" id="A0AA35CL27"/>
<dbReference type="PROSITE" id="PS00380">
    <property type="entry name" value="RHODANESE_1"/>
    <property type="match status" value="1"/>
</dbReference>
<dbReference type="FunFam" id="3.40.50.720:FF:000033">
    <property type="entry name" value="Adenylyltransferase and sulfurtransferase MOCS3"/>
    <property type="match status" value="1"/>
</dbReference>
<dbReference type="GO" id="GO:0008146">
    <property type="term" value="F:sulfotransferase activity"/>
    <property type="evidence" value="ECO:0007669"/>
    <property type="project" value="TreeGrafter"/>
</dbReference>
<dbReference type="Gene3D" id="3.40.50.720">
    <property type="entry name" value="NAD(P)-binding Rossmann-like Domain"/>
    <property type="match status" value="1"/>
</dbReference>
<evidence type="ECO:0000259" key="4">
    <source>
        <dbReference type="PROSITE" id="PS50206"/>
    </source>
</evidence>
<dbReference type="Gene3D" id="3.40.250.10">
    <property type="entry name" value="Rhodanese-like domain"/>
    <property type="match status" value="1"/>
</dbReference>
<feature type="domain" description="Rhodanese" evidence="4">
    <location>
        <begin position="324"/>
        <end position="412"/>
    </location>
</feature>
<dbReference type="InterPro" id="IPR035985">
    <property type="entry name" value="Ubiquitin-activating_enz"/>
</dbReference>
<dbReference type="KEGG" id="cmic:caldi_21770"/>
<evidence type="ECO:0000313" key="6">
    <source>
        <dbReference type="Proteomes" id="UP001163687"/>
    </source>
</evidence>
<dbReference type="InterPro" id="IPR000594">
    <property type="entry name" value="ThiF_NAD_FAD-bd"/>
</dbReference>